<reference evidence="2" key="1">
    <citation type="submission" date="2020-04" db="EMBL/GenBank/DDBJ databases">
        <authorList>
            <person name="Chiriac C."/>
            <person name="Salcher M."/>
            <person name="Ghai R."/>
            <person name="Kavagutti S V."/>
        </authorList>
    </citation>
    <scope>NUCLEOTIDE SEQUENCE</scope>
</reference>
<proteinExistence type="predicted"/>
<organism evidence="2">
    <name type="scientific">uncultured Caudovirales phage</name>
    <dbReference type="NCBI Taxonomy" id="2100421"/>
    <lineage>
        <taxon>Viruses</taxon>
        <taxon>Duplodnaviria</taxon>
        <taxon>Heunggongvirae</taxon>
        <taxon>Uroviricota</taxon>
        <taxon>Caudoviricetes</taxon>
        <taxon>Peduoviridae</taxon>
        <taxon>Maltschvirus</taxon>
        <taxon>Maltschvirus maltsch</taxon>
    </lineage>
</organism>
<feature type="coiled-coil region" evidence="1">
    <location>
        <begin position="48"/>
        <end position="75"/>
    </location>
</feature>
<dbReference type="EMBL" id="LR796388">
    <property type="protein sequence ID" value="CAB4141340.1"/>
    <property type="molecule type" value="Genomic_DNA"/>
</dbReference>
<keyword evidence="1" id="KW-0175">Coiled coil</keyword>
<name>A0A6J5M880_9CAUD</name>
<protein>
    <submittedName>
        <fullName evidence="2">Uncharacterized protein</fullName>
    </submittedName>
</protein>
<gene>
    <name evidence="2" type="ORF">UFOVP410_179</name>
</gene>
<sequence length="81" mass="9447">MKPTFLKVKDEDGLIRDTLTGSIMHVDNNSYAAYKRQRNIEQQRIDKEVRQENRINTLENKIDSIENTLNKILEIISNGKS</sequence>
<evidence type="ECO:0000313" key="2">
    <source>
        <dbReference type="EMBL" id="CAB4141340.1"/>
    </source>
</evidence>
<accession>A0A6J5M880</accession>
<evidence type="ECO:0000256" key="1">
    <source>
        <dbReference type="SAM" id="Coils"/>
    </source>
</evidence>